<dbReference type="EMBL" id="KX765865">
    <property type="protein sequence ID" value="ARB12230.1"/>
    <property type="molecule type" value="Genomic_DNA"/>
</dbReference>
<evidence type="ECO:0000256" key="4">
    <source>
        <dbReference type="ARBA" id="ARBA00022766"/>
    </source>
</evidence>
<dbReference type="InterPro" id="IPR020287">
    <property type="entry name" value="Tail_sheath_C"/>
</dbReference>
<evidence type="ECO:0000256" key="2">
    <source>
        <dbReference type="ARBA" id="ARBA00022595"/>
    </source>
</evidence>
<sequence length="106" mass="11645">MAEQNIAAIAKYYLGENNDAFTRGLFSNAVRPYIRQLANMGAIYDGKVKCDEDNNTADVIAANQMVAGIWLKPEYSINWVYLDFAAVRPDMEFSEIESGGGIVAAS</sequence>
<reference evidence="9 10" key="1">
    <citation type="submission" date="2016-08" db="EMBL/GenBank/DDBJ databases">
        <title>Isolation and characterization of lytic bacteriophages ST-W77 which highly virulent against several Salmonella enteritica subsp. Typhimurium.</title>
        <authorList>
            <person name="Korbsrisate S."/>
            <person name="Supokaivanich R."/>
        </authorList>
    </citation>
    <scope>NUCLEOTIDE SEQUENCE [LARGE SCALE GENOMIC DNA]</scope>
</reference>
<keyword evidence="3" id="KW-1227">Viral tail protein</keyword>
<evidence type="ECO:0000256" key="3">
    <source>
        <dbReference type="ARBA" id="ARBA00022732"/>
    </source>
</evidence>
<evidence type="ECO:0000256" key="1">
    <source>
        <dbReference type="ARBA" id="ARBA00008005"/>
    </source>
</evidence>
<feature type="domain" description="Tail sheath protein C-terminal" evidence="8">
    <location>
        <begin position="9"/>
        <end position="84"/>
    </location>
</feature>
<dbReference type="GO" id="GO:0098027">
    <property type="term" value="C:virus tail, sheath"/>
    <property type="evidence" value="ECO:0007669"/>
    <property type="project" value="UniProtKB-KW"/>
</dbReference>
<dbReference type="Pfam" id="PF17482">
    <property type="entry name" value="Phage_sheath_1C"/>
    <property type="match status" value="1"/>
</dbReference>
<gene>
    <name evidence="9" type="ORF">STW77_0076</name>
</gene>
<evidence type="ECO:0000313" key="9">
    <source>
        <dbReference type="EMBL" id="ARB12230.1"/>
    </source>
</evidence>
<protein>
    <submittedName>
        <fullName evidence="9">Tail sheath protein</fullName>
    </submittedName>
</protein>
<keyword evidence="2" id="KW-1162">Viral penetration into host cytoplasm</keyword>
<evidence type="ECO:0000256" key="5">
    <source>
        <dbReference type="ARBA" id="ARBA00023003"/>
    </source>
</evidence>
<name>A0A678P5E8_9CAUD</name>
<dbReference type="GO" id="GO:0099000">
    <property type="term" value="P:symbiont genome ejection through host cell envelope, contractile tail mechanism"/>
    <property type="evidence" value="ECO:0007669"/>
    <property type="project" value="UniProtKB-KW"/>
</dbReference>
<keyword evidence="4" id="KW-1242">Viral contractile tail ejection system</keyword>
<comment type="similarity">
    <text evidence="1">Belongs to the myoviridae tail sheath protein family.</text>
</comment>
<keyword evidence="10" id="KW-1185">Reference proteome</keyword>
<keyword evidence="7" id="KW-1160">Virus entry into host cell</keyword>
<evidence type="ECO:0000259" key="8">
    <source>
        <dbReference type="Pfam" id="PF17482"/>
    </source>
</evidence>
<keyword evidence="6" id="KW-1171">Viral genome ejection through host cell envelope</keyword>
<dbReference type="Proteomes" id="UP000436609">
    <property type="component" value="Segment"/>
</dbReference>
<organism evidence="9 10">
    <name type="scientific">Salmonella phage ST-W77</name>
    <dbReference type="NCBI Taxonomy" id="1897742"/>
    <lineage>
        <taxon>Viruses</taxon>
        <taxon>Duplodnaviria</taxon>
        <taxon>Heunggongvirae</taxon>
        <taxon>Uroviricota</taxon>
        <taxon>Caudoviricetes</taxon>
        <taxon>Pantevenvirales</taxon>
        <taxon>Ackermannviridae</taxon>
        <taxon>Cvivirinae</taxon>
        <taxon>Kuttervirus</taxon>
        <taxon>Kuttervirus STW77</taxon>
    </lineage>
</organism>
<proteinExistence type="inferred from homology"/>
<keyword evidence="5" id="KW-1229">Viral tail sheath protein</keyword>
<evidence type="ECO:0000256" key="6">
    <source>
        <dbReference type="ARBA" id="ARBA00023009"/>
    </source>
</evidence>
<accession>A0A678P5E8</accession>
<keyword evidence="5" id="KW-0946">Virion</keyword>
<evidence type="ECO:0000313" key="10">
    <source>
        <dbReference type="Proteomes" id="UP000436609"/>
    </source>
</evidence>
<evidence type="ECO:0000256" key="7">
    <source>
        <dbReference type="ARBA" id="ARBA00023296"/>
    </source>
</evidence>